<dbReference type="Proteomes" id="UP000462055">
    <property type="component" value="Unassembled WGS sequence"/>
</dbReference>
<dbReference type="SMART" id="SM00062">
    <property type="entry name" value="PBPb"/>
    <property type="match status" value="1"/>
</dbReference>
<accession>A0A6I4MJX0</accession>
<dbReference type="PANTHER" id="PTHR35936:SF17">
    <property type="entry name" value="ARGININE-BINDING EXTRACELLULAR PROTEIN ARTP"/>
    <property type="match status" value="1"/>
</dbReference>
<name>A0A6I4MJX0_9ACTN</name>
<evidence type="ECO:0000256" key="1">
    <source>
        <dbReference type="ARBA" id="ARBA00022729"/>
    </source>
</evidence>
<protein>
    <submittedName>
        <fullName evidence="3">Transporter substrate-binding domain-containing protein</fullName>
    </submittedName>
</protein>
<proteinExistence type="predicted"/>
<keyword evidence="1" id="KW-0732">Signal</keyword>
<dbReference type="SUPFAM" id="SSF53850">
    <property type="entry name" value="Periplasmic binding protein-like II"/>
    <property type="match status" value="1"/>
</dbReference>
<dbReference type="Gene3D" id="3.40.190.10">
    <property type="entry name" value="Periplasmic binding protein-like II"/>
    <property type="match status" value="2"/>
</dbReference>
<organism evidence="3 4">
    <name type="scientific">Actinomadura physcomitrii</name>
    <dbReference type="NCBI Taxonomy" id="2650748"/>
    <lineage>
        <taxon>Bacteria</taxon>
        <taxon>Bacillati</taxon>
        <taxon>Actinomycetota</taxon>
        <taxon>Actinomycetes</taxon>
        <taxon>Streptosporangiales</taxon>
        <taxon>Thermomonosporaceae</taxon>
        <taxon>Actinomadura</taxon>
    </lineage>
</organism>
<comment type="caution">
    <text evidence="3">The sequence shown here is derived from an EMBL/GenBank/DDBJ whole genome shotgun (WGS) entry which is preliminary data.</text>
</comment>
<feature type="domain" description="Solute-binding protein family 3/N-terminal" evidence="2">
    <location>
        <begin position="73"/>
        <end position="303"/>
    </location>
</feature>
<sequence length="318" mass="32728">MTESGGLASRDVDHKRGAAVKTRLLTLALGTSMALLTACGGGTSDKAGKSTTLPSADPALVKLVPHDIRSAGVVKGASSFTTPPLYTFADDGKTPSGVLVQLVDNAAALLGLKVSWSQIPYAGIVPALNSGKADLSGSQFSSTAANLQAANILSIYKNTVGLSVLAKNKGTYGDLTGACGKTFAVIRGSSIEAPALAKIDAACRSAGRPAARSAAYAGAADAYTAVRSGRVDGFLDSLAPANEVTERTKGVFAVAFAGRFDVYDSGFAIAKRRPDLAKAFAAAFDASLKNGSYQKIMARWKMPQVLYASKAQLNVEEK</sequence>
<dbReference type="AlphaFoldDB" id="A0A6I4MJX0"/>
<evidence type="ECO:0000313" key="4">
    <source>
        <dbReference type="Proteomes" id="UP000462055"/>
    </source>
</evidence>
<dbReference type="InterPro" id="IPR001638">
    <property type="entry name" value="Solute-binding_3/MltF_N"/>
</dbReference>
<dbReference type="Pfam" id="PF00497">
    <property type="entry name" value="SBP_bac_3"/>
    <property type="match status" value="1"/>
</dbReference>
<dbReference type="EMBL" id="WBMS02000031">
    <property type="protein sequence ID" value="MWA04875.1"/>
    <property type="molecule type" value="Genomic_DNA"/>
</dbReference>
<keyword evidence="4" id="KW-1185">Reference proteome</keyword>
<reference evidence="3" key="1">
    <citation type="submission" date="2019-12" db="EMBL/GenBank/DDBJ databases">
        <title>Actinomadura physcomitrii sp. nov., a novel actinomycete isolated from moss [Physcomitrium sphaericum (Ludw) Fuernr].</title>
        <authorList>
            <person name="Zhuang X."/>
        </authorList>
    </citation>
    <scope>NUCLEOTIDE SEQUENCE [LARGE SCALE GENOMIC DNA]</scope>
    <source>
        <strain evidence="3">LD22</strain>
    </source>
</reference>
<evidence type="ECO:0000259" key="2">
    <source>
        <dbReference type="SMART" id="SM00062"/>
    </source>
</evidence>
<dbReference type="PANTHER" id="PTHR35936">
    <property type="entry name" value="MEMBRANE-BOUND LYTIC MUREIN TRANSGLYCOSYLASE F"/>
    <property type="match status" value="1"/>
</dbReference>
<evidence type="ECO:0000313" key="3">
    <source>
        <dbReference type="EMBL" id="MWA04875.1"/>
    </source>
</evidence>
<gene>
    <name evidence="3" type="ORF">F8568_031805</name>
</gene>